<feature type="domain" description="SANT" evidence="9">
    <location>
        <begin position="84"/>
        <end position="136"/>
    </location>
</feature>
<keyword evidence="5" id="KW-0804">Transcription</keyword>
<dbReference type="InterPro" id="IPR017884">
    <property type="entry name" value="SANT_dom"/>
</dbReference>
<protein>
    <recommendedName>
        <fullName evidence="5">Transcriptional adapter</fullName>
    </recommendedName>
</protein>
<feature type="region of interest" description="Disordered" evidence="6">
    <location>
        <begin position="205"/>
        <end position="230"/>
    </location>
</feature>
<keyword evidence="4 5" id="KW-0539">Nucleus</keyword>
<feature type="domain" description="Myb-like" evidence="7">
    <location>
        <begin position="86"/>
        <end position="132"/>
    </location>
</feature>
<proteinExistence type="predicted"/>
<evidence type="ECO:0000259" key="10">
    <source>
        <dbReference type="PROSITE" id="PS51294"/>
    </source>
</evidence>
<evidence type="ECO:0000313" key="12">
    <source>
        <dbReference type="Proteomes" id="UP001162480"/>
    </source>
</evidence>
<dbReference type="InterPro" id="IPR055141">
    <property type="entry name" value="TADA2A_B-like_dom"/>
</dbReference>
<evidence type="ECO:0000259" key="9">
    <source>
        <dbReference type="PROSITE" id="PS51293"/>
    </source>
</evidence>
<name>A0AA36BVT9_OCTVU</name>
<evidence type="ECO:0000259" key="8">
    <source>
        <dbReference type="PROSITE" id="PS50934"/>
    </source>
</evidence>
<keyword evidence="3" id="KW-0862">Zinc</keyword>
<feature type="compositionally biased region" description="Acidic residues" evidence="6">
    <location>
        <begin position="217"/>
        <end position="230"/>
    </location>
</feature>
<dbReference type="InterPro" id="IPR016827">
    <property type="entry name" value="Ada2/TADA2"/>
</dbReference>
<dbReference type="Gene3D" id="3.30.60.90">
    <property type="match status" value="1"/>
</dbReference>
<dbReference type="PIRSF" id="PIRSF025024">
    <property type="entry name" value="Transcriptional_adaptor_2"/>
    <property type="match status" value="1"/>
</dbReference>
<dbReference type="InterPro" id="IPR017930">
    <property type="entry name" value="Myb_dom"/>
</dbReference>
<dbReference type="PROSITE" id="PS51294">
    <property type="entry name" value="HTH_MYB"/>
    <property type="match status" value="1"/>
</dbReference>
<dbReference type="GO" id="GO:0006357">
    <property type="term" value="P:regulation of transcription by RNA polymerase II"/>
    <property type="evidence" value="ECO:0007669"/>
    <property type="project" value="InterPro"/>
</dbReference>
<dbReference type="Proteomes" id="UP001162480">
    <property type="component" value="Chromosome 25"/>
</dbReference>
<reference evidence="11" key="1">
    <citation type="submission" date="2023-08" db="EMBL/GenBank/DDBJ databases">
        <authorList>
            <person name="Alioto T."/>
            <person name="Alioto T."/>
            <person name="Gomez Garrido J."/>
        </authorList>
    </citation>
    <scope>NUCLEOTIDE SEQUENCE</scope>
</reference>
<dbReference type="InterPro" id="IPR007526">
    <property type="entry name" value="SWIRM"/>
</dbReference>
<gene>
    <name evidence="11" type="ORF">OCTVUL_1B017387</name>
</gene>
<dbReference type="GO" id="GO:0140672">
    <property type="term" value="C:ATAC complex"/>
    <property type="evidence" value="ECO:0007669"/>
    <property type="project" value="UniProtKB-ARBA"/>
</dbReference>
<evidence type="ECO:0000256" key="5">
    <source>
        <dbReference type="PIRNR" id="PIRNR025024"/>
    </source>
</evidence>
<evidence type="ECO:0000313" key="11">
    <source>
        <dbReference type="EMBL" id="CAI9740909.1"/>
    </source>
</evidence>
<dbReference type="Gene3D" id="1.10.10.60">
    <property type="entry name" value="Homeodomain-like"/>
    <property type="match status" value="1"/>
</dbReference>
<dbReference type="Pfam" id="PF00249">
    <property type="entry name" value="Myb_DNA-binding"/>
    <property type="match status" value="1"/>
</dbReference>
<dbReference type="GO" id="GO:0006338">
    <property type="term" value="P:chromatin remodeling"/>
    <property type="evidence" value="ECO:0007669"/>
    <property type="project" value="TreeGrafter"/>
</dbReference>
<dbReference type="CDD" id="cd00167">
    <property type="entry name" value="SANT"/>
    <property type="match status" value="1"/>
</dbReference>
<sequence length="483" mass="56327">MRARPLHTTFTNLSIRVYGAMEDSDEETKLQCPICSQQLKEPYVRCLSCPNPLLLCLNCFARGTEIGEHQNNHSYNFVRDDIPLFESSWTAAEELKLLSLISEFGFGNWSDIAQQLKTKSKQECERHYLNCFVENPNKQLPSFPEFNQAYYPSPVAFKLSDDPPRPQDGSPLFLEMGGYSAAAGDFNVEYNNFIELELKDMTFDTDDNNEQENKEEGEQETDEDDIEDAEKEDHNFLTELKLAVIHIYRECIKERWRRKKIIRDYGLINIRKITSFNRHYDRIVRHTVSALNVFNRLLPPTEFDLYIESLHYGEELRNEIRKLQEYRENGLRLRHQIKNFNQLKSRRDLEKQEHHLLSEVLSNIQNDAACKTFLQRQAVLEHISKGQNVALPTAPRRSAPPLEITGLPGYDKLLPKEKELCAVVRLVPDAYLEFKRLLQQESQKFEGSLKLAQARTLIKIDVNKTRKLYDFLVQENIIKKAPP</sequence>
<comment type="subcellular location">
    <subcellularLocation>
        <location evidence="5">Nucleus</location>
    </subcellularLocation>
</comment>
<keyword evidence="2" id="KW-0863">Zinc-finger</keyword>
<dbReference type="Pfam" id="PF22941">
    <property type="entry name" value="TADA2A-like_3rd"/>
    <property type="match status" value="1"/>
</dbReference>
<dbReference type="PROSITE" id="PS50934">
    <property type="entry name" value="SWIRM"/>
    <property type="match status" value="1"/>
</dbReference>
<dbReference type="FunFam" id="1.10.10.60:FF:000110">
    <property type="entry name" value="Transcriptional adapter"/>
    <property type="match status" value="1"/>
</dbReference>
<dbReference type="InterPro" id="IPR001005">
    <property type="entry name" value="SANT/Myb"/>
</dbReference>
<dbReference type="GO" id="GO:0005634">
    <property type="term" value="C:nucleus"/>
    <property type="evidence" value="ECO:0007669"/>
    <property type="project" value="UniProtKB-SubCell"/>
</dbReference>
<evidence type="ECO:0000256" key="3">
    <source>
        <dbReference type="ARBA" id="ARBA00022833"/>
    </source>
</evidence>
<dbReference type="PROSITE" id="PS50090">
    <property type="entry name" value="MYB_LIKE"/>
    <property type="match status" value="1"/>
</dbReference>
<dbReference type="SMART" id="SM00717">
    <property type="entry name" value="SANT"/>
    <property type="match status" value="1"/>
</dbReference>
<feature type="domain" description="SWIRM" evidence="8">
    <location>
        <begin position="393"/>
        <end position="483"/>
    </location>
</feature>
<dbReference type="EMBL" id="OX597838">
    <property type="protein sequence ID" value="CAI9740909.1"/>
    <property type="molecule type" value="Genomic_DNA"/>
</dbReference>
<dbReference type="SUPFAM" id="SSF46689">
    <property type="entry name" value="Homeodomain-like"/>
    <property type="match status" value="2"/>
</dbReference>
<dbReference type="Pfam" id="PF25299">
    <property type="entry name" value="ZZ_ADA2"/>
    <property type="match status" value="1"/>
</dbReference>
<accession>A0AA36BVT9</accession>
<dbReference type="GO" id="GO:0008270">
    <property type="term" value="F:zinc ion binding"/>
    <property type="evidence" value="ECO:0007669"/>
    <property type="project" value="UniProtKB-KW"/>
</dbReference>
<dbReference type="AlphaFoldDB" id="A0AA36BVT9"/>
<keyword evidence="1" id="KW-0479">Metal-binding</keyword>
<evidence type="ECO:0000256" key="6">
    <source>
        <dbReference type="SAM" id="MobiDB-lite"/>
    </source>
</evidence>
<dbReference type="InterPro" id="IPR000433">
    <property type="entry name" value="Znf_ZZ"/>
</dbReference>
<dbReference type="PANTHER" id="PTHR12374:SF20">
    <property type="entry name" value="TRANSCRIPTIONAL ADAPTER 2-ALPHA"/>
    <property type="match status" value="1"/>
</dbReference>
<evidence type="ECO:0000256" key="2">
    <source>
        <dbReference type="ARBA" id="ARBA00022771"/>
    </source>
</evidence>
<dbReference type="GO" id="GO:0003713">
    <property type="term" value="F:transcription coactivator activity"/>
    <property type="evidence" value="ECO:0007669"/>
    <property type="project" value="InterPro"/>
</dbReference>
<feature type="domain" description="HTH myb-type" evidence="10">
    <location>
        <begin position="88"/>
        <end position="138"/>
    </location>
</feature>
<evidence type="ECO:0000256" key="4">
    <source>
        <dbReference type="ARBA" id="ARBA00023242"/>
    </source>
</evidence>
<dbReference type="PROSITE" id="PS51293">
    <property type="entry name" value="SANT"/>
    <property type="match status" value="1"/>
</dbReference>
<dbReference type="Gene3D" id="1.10.10.10">
    <property type="entry name" value="Winged helix-like DNA-binding domain superfamily/Winged helix DNA-binding domain"/>
    <property type="match status" value="1"/>
</dbReference>
<dbReference type="PANTHER" id="PTHR12374">
    <property type="entry name" value="TRANSCRIPTIONAL ADAPTOR 2 ADA2 -RELATED"/>
    <property type="match status" value="1"/>
</dbReference>
<keyword evidence="5" id="KW-0805">Transcription regulation</keyword>
<dbReference type="Pfam" id="PF04433">
    <property type="entry name" value="SWIRM"/>
    <property type="match status" value="1"/>
</dbReference>
<dbReference type="InterPro" id="IPR009057">
    <property type="entry name" value="Homeodomain-like_sf"/>
</dbReference>
<evidence type="ECO:0000256" key="1">
    <source>
        <dbReference type="ARBA" id="ARBA00022723"/>
    </source>
</evidence>
<dbReference type="FunFam" id="1.10.10.10:FF:000087">
    <property type="entry name" value="Transcriptional adapter 2"/>
    <property type="match status" value="1"/>
</dbReference>
<organism evidence="11 12">
    <name type="scientific">Octopus vulgaris</name>
    <name type="common">Common octopus</name>
    <dbReference type="NCBI Taxonomy" id="6645"/>
    <lineage>
        <taxon>Eukaryota</taxon>
        <taxon>Metazoa</taxon>
        <taxon>Spiralia</taxon>
        <taxon>Lophotrochozoa</taxon>
        <taxon>Mollusca</taxon>
        <taxon>Cephalopoda</taxon>
        <taxon>Coleoidea</taxon>
        <taxon>Octopodiformes</taxon>
        <taxon>Octopoda</taxon>
        <taxon>Incirrata</taxon>
        <taxon>Octopodidae</taxon>
        <taxon>Octopus</taxon>
    </lineage>
</organism>
<keyword evidence="12" id="KW-1185">Reference proteome</keyword>
<evidence type="ECO:0000259" key="7">
    <source>
        <dbReference type="PROSITE" id="PS50090"/>
    </source>
</evidence>
<dbReference type="InterPro" id="IPR043145">
    <property type="entry name" value="Znf_ZZ_sf"/>
</dbReference>
<dbReference type="GO" id="GO:0003682">
    <property type="term" value="F:chromatin binding"/>
    <property type="evidence" value="ECO:0007669"/>
    <property type="project" value="TreeGrafter"/>
</dbReference>
<dbReference type="InterPro" id="IPR036388">
    <property type="entry name" value="WH-like_DNA-bd_sf"/>
</dbReference>
<dbReference type="SUPFAM" id="SSF57850">
    <property type="entry name" value="RING/U-box"/>
    <property type="match status" value="1"/>
</dbReference>